<evidence type="ECO:0000256" key="4">
    <source>
        <dbReference type="ARBA" id="ARBA00023145"/>
    </source>
</evidence>
<dbReference type="PANTHER" id="PTHR43199">
    <property type="entry name" value="GLUTATHIONE HYDROLASE"/>
    <property type="match status" value="1"/>
</dbReference>
<evidence type="ECO:0000313" key="7">
    <source>
        <dbReference type="Proteomes" id="UP000035287"/>
    </source>
</evidence>
<dbReference type="Gene3D" id="3.60.20.40">
    <property type="match status" value="1"/>
</dbReference>
<dbReference type="Proteomes" id="UP000035287">
    <property type="component" value="Chromosome"/>
</dbReference>
<gene>
    <name evidence="6" type="ORF">AB433_16085</name>
</gene>
<evidence type="ECO:0000313" key="6">
    <source>
        <dbReference type="EMBL" id="AKM11924.1"/>
    </source>
</evidence>
<evidence type="ECO:0000256" key="5">
    <source>
        <dbReference type="SAM" id="MobiDB-lite"/>
    </source>
</evidence>
<keyword evidence="3" id="KW-0378">Hydrolase</keyword>
<dbReference type="InterPro" id="IPR043137">
    <property type="entry name" value="GGT_ssub_C"/>
</dbReference>
<name>A0A0G3XMN4_9SPHN</name>
<dbReference type="EMBL" id="CP011770">
    <property type="protein sequence ID" value="AKM11924.1"/>
    <property type="molecule type" value="Genomic_DNA"/>
</dbReference>
<dbReference type="SUPFAM" id="SSF56235">
    <property type="entry name" value="N-terminal nucleophile aminohydrolases (Ntn hydrolases)"/>
    <property type="match status" value="1"/>
</dbReference>
<dbReference type="GO" id="GO:0016787">
    <property type="term" value="F:hydrolase activity"/>
    <property type="evidence" value="ECO:0007669"/>
    <property type="project" value="UniProtKB-KW"/>
</dbReference>
<protein>
    <submittedName>
        <fullName evidence="6">Gamma-glutamyltranspeptidase</fullName>
    </submittedName>
</protein>
<dbReference type="KEGG" id="cna:AB433_16085"/>
<evidence type="ECO:0000256" key="3">
    <source>
        <dbReference type="ARBA" id="ARBA00022801"/>
    </source>
</evidence>
<dbReference type="Pfam" id="PF01019">
    <property type="entry name" value="G_glu_transpept"/>
    <property type="match status" value="1"/>
</dbReference>
<dbReference type="PATRIC" id="fig|1348774.3.peg.3379"/>
<dbReference type="InterPro" id="IPR029055">
    <property type="entry name" value="Ntn_hydrolases_N"/>
</dbReference>
<accession>A0A0G3XMN4</accession>
<dbReference type="PANTHER" id="PTHR43199:SF1">
    <property type="entry name" value="GLUTATHIONE HYDROLASE PROENZYME"/>
    <property type="match status" value="1"/>
</dbReference>
<feature type="region of interest" description="Disordered" evidence="5">
    <location>
        <begin position="1"/>
        <end position="21"/>
    </location>
</feature>
<dbReference type="AlphaFoldDB" id="A0A0G3XMN4"/>
<reference evidence="6 7" key="1">
    <citation type="submission" date="2015-06" db="EMBL/GenBank/DDBJ databases">
        <authorList>
            <person name="Zeng Y."/>
            <person name="Huang Y."/>
        </authorList>
    </citation>
    <scope>NUCLEOTIDE SEQUENCE [LARGE SCALE GENOMIC DNA]</scope>
    <source>
        <strain evidence="6 7">PQ-2</strain>
    </source>
</reference>
<dbReference type="InterPro" id="IPR043138">
    <property type="entry name" value="GGT_lsub"/>
</dbReference>
<dbReference type="GO" id="GO:0016740">
    <property type="term" value="F:transferase activity"/>
    <property type="evidence" value="ECO:0007669"/>
    <property type="project" value="UniProtKB-KW"/>
</dbReference>
<dbReference type="Gene3D" id="1.10.246.130">
    <property type="match status" value="1"/>
</dbReference>
<organism evidence="6 7">
    <name type="scientific">Croceicoccus naphthovorans</name>
    <dbReference type="NCBI Taxonomy" id="1348774"/>
    <lineage>
        <taxon>Bacteria</taxon>
        <taxon>Pseudomonadati</taxon>
        <taxon>Pseudomonadota</taxon>
        <taxon>Alphaproteobacteria</taxon>
        <taxon>Sphingomonadales</taxon>
        <taxon>Erythrobacteraceae</taxon>
        <taxon>Croceicoccus</taxon>
    </lineage>
</organism>
<comment type="similarity">
    <text evidence="1">Belongs to the gamma-glutamyltransferase family.</text>
</comment>
<evidence type="ECO:0000256" key="1">
    <source>
        <dbReference type="ARBA" id="ARBA00009381"/>
    </source>
</evidence>
<sequence length="572" mass="59230">MLGACATVQTTPDHPTTGMVSAADPRAAEAGVAMLRAGGNATDAALATMIALTVVEPQSSGIGGGGFLVLDPDGDGDPTTYDGRETAPAAATEQWFLDNDGKPLPFRTAVESGLSVGVPGSIALAAKAHGEHGALPWAKLFEPAIALARDGFDVTPRLRASLGEWRSVGAMTPAARTMFYGPNGEPVPVGTRVYNPALATFLDRVAEAGPDAFYHGDNASKIANAVNAAMPANAKRAGYSVQSDGSPVPAIKLPDGKMMLTDITAYEAKERPSPCGTYRAYLICGMGPPSSGATTVFAILKQLESQDMAAYGPTDPVAWHLIAESMRLAYADRGKWLGDSDFVDVPLPGMMDGGYLTQRGKAIRADRTIANAEPGLPPGAMAIMGMGAPQPEKGTSHFVAVDGQGGVASYTSTIESAFGSGLMVNGYYLNNELTDFNFEPGTANSVQGGKRPRSSMSPTIVYGPNGTFRLAIGAAGGATIIAQVAKALIGVIDWNLTAQQAIDLPVIFAPGGDTVWVEEDTALVAMIPALQALGHADIRPRRPGFKANAIELVDGQWRGAADSRSEGVAVAQ</sequence>
<dbReference type="PRINTS" id="PR01210">
    <property type="entry name" value="GGTRANSPTASE"/>
</dbReference>
<dbReference type="STRING" id="1348774.AB433_16085"/>
<evidence type="ECO:0000256" key="2">
    <source>
        <dbReference type="ARBA" id="ARBA00022679"/>
    </source>
</evidence>
<keyword evidence="7" id="KW-1185">Reference proteome</keyword>
<keyword evidence="4" id="KW-0865">Zymogen</keyword>
<proteinExistence type="inferred from homology"/>
<keyword evidence="2" id="KW-0808">Transferase</keyword>
<dbReference type="InterPro" id="IPR051792">
    <property type="entry name" value="GGT_bact"/>
</dbReference>